<evidence type="ECO:0000256" key="1">
    <source>
        <dbReference type="SAM" id="MobiDB-lite"/>
    </source>
</evidence>
<protein>
    <submittedName>
        <fullName evidence="2">Uncharacterized protein</fullName>
    </submittedName>
</protein>
<reference evidence="3" key="1">
    <citation type="submission" date="2016-06" db="EMBL/GenBank/DDBJ databases">
        <title>Parallel loss of symbiosis genes in relatives of nitrogen-fixing non-legume Parasponia.</title>
        <authorList>
            <person name="Van Velzen R."/>
            <person name="Holmer R."/>
            <person name="Bu F."/>
            <person name="Rutten L."/>
            <person name="Van Zeijl A."/>
            <person name="Liu W."/>
            <person name="Santuari L."/>
            <person name="Cao Q."/>
            <person name="Sharma T."/>
            <person name="Shen D."/>
            <person name="Roswanjaya Y."/>
            <person name="Wardhani T."/>
            <person name="Kalhor M.S."/>
            <person name="Jansen J."/>
            <person name="Van den Hoogen J."/>
            <person name="Gungor B."/>
            <person name="Hartog M."/>
            <person name="Hontelez J."/>
            <person name="Verver J."/>
            <person name="Yang W.-C."/>
            <person name="Schijlen E."/>
            <person name="Repin R."/>
            <person name="Schilthuizen M."/>
            <person name="Schranz E."/>
            <person name="Heidstra R."/>
            <person name="Miyata K."/>
            <person name="Fedorova E."/>
            <person name="Kohlen W."/>
            <person name="Bisseling T."/>
            <person name="Smit S."/>
            <person name="Geurts R."/>
        </authorList>
    </citation>
    <scope>NUCLEOTIDE SEQUENCE [LARGE SCALE GENOMIC DNA]</scope>
    <source>
        <strain evidence="3">cv. RG33-2</strain>
    </source>
</reference>
<accession>A0A2P5EFM7</accession>
<proteinExistence type="predicted"/>
<dbReference type="InParanoid" id="A0A2P5EFM7"/>
<keyword evidence="3" id="KW-1185">Reference proteome</keyword>
<comment type="caution">
    <text evidence="2">The sequence shown here is derived from an EMBL/GenBank/DDBJ whole genome shotgun (WGS) entry which is preliminary data.</text>
</comment>
<dbReference type="Proteomes" id="UP000237000">
    <property type="component" value="Unassembled WGS sequence"/>
</dbReference>
<evidence type="ECO:0000313" key="2">
    <source>
        <dbReference type="EMBL" id="PON84350.1"/>
    </source>
</evidence>
<dbReference type="AlphaFoldDB" id="A0A2P5EFM7"/>
<feature type="region of interest" description="Disordered" evidence="1">
    <location>
        <begin position="1"/>
        <end position="22"/>
    </location>
</feature>
<sequence length="113" mass="13267">MESKFSDRQLKIARNDQERQHNKFDHSRKFLYLVNIGQAAGFGIETGSNGGVLERKRLMGQIFQKLGTTYYNMLIHSRILGNRLQITVDSHNYLSDDAVCHEIKFFKQYKRKK</sequence>
<organism evidence="2 3">
    <name type="scientific">Trema orientale</name>
    <name type="common">Charcoal tree</name>
    <name type="synonym">Celtis orientalis</name>
    <dbReference type="NCBI Taxonomy" id="63057"/>
    <lineage>
        <taxon>Eukaryota</taxon>
        <taxon>Viridiplantae</taxon>
        <taxon>Streptophyta</taxon>
        <taxon>Embryophyta</taxon>
        <taxon>Tracheophyta</taxon>
        <taxon>Spermatophyta</taxon>
        <taxon>Magnoliopsida</taxon>
        <taxon>eudicotyledons</taxon>
        <taxon>Gunneridae</taxon>
        <taxon>Pentapetalae</taxon>
        <taxon>rosids</taxon>
        <taxon>fabids</taxon>
        <taxon>Rosales</taxon>
        <taxon>Cannabaceae</taxon>
        <taxon>Trema</taxon>
    </lineage>
</organism>
<evidence type="ECO:0000313" key="3">
    <source>
        <dbReference type="Proteomes" id="UP000237000"/>
    </source>
</evidence>
<name>A0A2P5EFM7_TREOI</name>
<gene>
    <name evidence="2" type="ORF">TorRG33x02_198100</name>
</gene>
<dbReference type="EMBL" id="JXTC01000163">
    <property type="protein sequence ID" value="PON84350.1"/>
    <property type="molecule type" value="Genomic_DNA"/>
</dbReference>